<organism evidence="1 2">
    <name type="scientific">Anaerobutyricum hallii DSM 3353</name>
    <dbReference type="NCBI Taxonomy" id="411469"/>
    <lineage>
        <taxon>Bacteria</taxon>
        <taxon>Bacillati</taxon>
        <taxon>Bacillota</taxon>
        <taxon>Clostridia</taxon>
        <taxon>Lachnospirales</taxon>
        <taxon>Lachnospiraceae</taxon>
        <taxon>Anaerobutyricum</taxon>
    </lineage>
</organism>
<gene>
    <name evidence="1" type="ORF">EUBHAL_01446</name>
</gene>
<evidence type="ECO:0000313" key="2">
    <source>
        <dbReference type="Proteomes" id="UP000003174"/>
    </source>
</evidence>
<reference evidence="1 2" key="1">
    <citation type="submission" date="2009-01" db="EMBL/GenBank/DDBJ databases">
        <authorList>
            <person name="Fulton L."/>
            <person name="Clifton S."/>
            <person name="Fulton B."/>
            <person name="Xu J."/>
            <person name="Minx P."/>
            <person name="Pepin K.H."/>
            <person name="Johnson M."/>
            <person name="Bhonagiri V."/>
            <person name="Nash W.E."/>
            <person name="Mardis E.R."/>
            <person name="Wilson R.K."/>
        </authorList>
    </citation>
    <scope>NUCLEOTIDE SEQUENCE [LARGE SCALE GENOMIC DNA]</scope>
    <source>
        <strain evidence="1 2">DSM 3353</strain>
    </source>
</reference>
<dbReference type="Proteomes" id="UP000003174">
    <property type="component" value="Unassembled WGS sequence"/>
</dbReference>
<sequence length="44" mass="5207">MGKRTRKGVQESLHLFWYRSIMKNCADLQLEIDKKCIKNNVVIV</sequence>
<reference evidence="1 2" key="2">
    <citation type="submission" date="2009-02" db="EMBL/GenBank/DDBJ databases">
        <title>Draft genome sequence of Eubacterium hallii (DSM 3353).</title>
        <authorList>
            <person name="Sudarsanam P."/>
            <person name="Ley R."/>
            <person name="Guruge J."/>
            <person name="Turnbaugh P.J."/>
            <person name="Mahowald M."/>
            <person name="Liep D."/>
            <person name="Gordon J."/>
        </authorList>
    </citation>
    <scope>NUCLEOTIDE SEQUENCE [LARGE SCALE GENOMIC DNA]</scope>
    <source>
        <strain evidence="1 2">DSM 3353</strain>
    </source>
</reference>
<dbReference type="EMBL" id="ACEP01000064">
    <property type="protein sequence ID" value="EEG36863.1"/>
    <property type="molecule type" value="Genomic_DNA"/>
</dbReference>
<protein>
    <submittedName>
        <fullName evidence="1">Uncharacterized protein</fullName>
    </submittedName>
</protein>
<name>C0EVK8_9FIRM</name>
<proteinExistence type="predicted"/>
<comment type="caution">
    <text evidence="1">The sequence shown here is derived from an EMBL/GenBank/DDBJ whole genome shotgun (WGS) entry which is preliminary data.</text>
</comment>
<dbReference type="AlphaFoldDB" id="C0EVK8"/>
<accession>C0EVK8</accession>
<evidence type="ECO:0000313" key="1">
    <source>
        <dbReference type="EMBL" id="EEG36863.1"/>
    </source>
</evidence>